<keyword evidence="2" id="KW-1185">Reference proteome</keyword>
<accession>A0A4Y2S700</accession>
<proteinExistence type="predicted"/>
<dbReference type="EMBL" id="BGPR01020096">
    <property type="protein sequence ID" value="GBN83787.1"/>
    <property type="molecule type" value="Genomic_DNA"/>
</dbReference>
<protein>
    <submittedName>
        <fullName evidence="1">Uncharacterized protein</fullName>
    </submittedName>
</protein>
<dbReference type="Proteomes" id="UP000499080">
    <property type="component" value="Unassembled WGS sequence"/>
</dbReference>
<reference evidence="1 2" key="1">
    <citation type="journal article" date="2019" name="Sci. Rep.">
        <title>Orb-weaving spider Araneus ventricosus genome elucidates the spidroin gene catalogue.</title>
        <authorList>
            <person name="Kono N."/>
            <person name="Nakamura H."/>
            <person name="Ohtoshi R."/>
            <person name="Moran D.A.P."/>
            <person name="Shinohara A."/>
            <person name="Yoshida Y."/>
            <person name="Fujiwara M."/>
            <person name="Mori M."/>
            <person name="Tomita M."/>
            <person name="Arakawa K."/>
        </authorList>
    </citation>
    <scope>NUCLEOTIDE SEQUENCE [LARGE SCALE GENOMIC DNA]</scope>
</reference>
<organism evidence="1 2">
    <name type="scientific">Araneus ventricosus</name>
    <name type="common">Orbweaver spider</name>
    <name type="synonym">Epeira ventricosa</name>
    <dbReference type="NCBI Taxonomy" id="182803"/>
    <lineage>
        <taxon>Eukaryota</taxon>
        <taxon>Metazoa</taxon>
        <taxon>Ecdysozoa</taxon>
        <taxon>Arthropoda</taxon>
        <taxon>Chelicerata</taxon>
        <taxon>Arachnida</taxon>
        <taxon>Araneae</taxon>
        <taxon>Araneomorphae</taxon>
        <taxon>Entelegynae</taxon>
        <taxon>Araneoidea</taxon>
        <taxon>Araneidae</taxon>
        <taxon>Araneus</taxon>
    </lineage>
</organism>
<dbReference type="AlphaFoldDB" id="A0A4Y2S700"/>
<evidence type="ECO:0000313" key="2">
    <source>
        <dbReference type="Proteomes" id="UP000499080"/>
    </source>
</evidence>
<evidence type="ECO:0000313" key="1">
    <source>
        <dbReference type="EMBL" id="GBN83787.1"/>
    </source>
</evidence>
<comment type="caution">
    <text evidence="1">The sequence shown here is derived from an EMBL/GenBank/DDBJ whole genome shotgun (WGS) entry which is preliminary data.</text>
</comment>
<name>A0A4Y2S700_ARAVE</name>
<sequence length="113" mass="12970">MPIVLLGKSVAYVITYMEHLPILKVAFLDNLPSYEYPICPGIGLLLSLCRDEIVHLVLHRYRKNLRETIQMAVMKLYAYMTTKVFEAVELAVNQINIVLSLVFTQEALDNKDK</sequence>
<gene>
    <name evidence="1" type="ORF">AVEN_131867_1</name>
</gene>